<evidence type="ECO:0000256" key="1">
    <source>
        <dbReference type="ARBA" id="ARBA00004141"/>
    </source>
</evidence>
<feature type="transmembrane region" description="Helical" evidence="5">
    <location>
        <begin position="146"/>
        <end position="164"/>
    </location>
</feature>
<comment type="subcellular location">
    <subcellularLocation>
        <location evidence="1">Membrane</location>
        <topology evidence="1">Multi-pass membrane protein</topology>
    </subcellularLocation>
</comment>
<comment type="caution">
    <text evidence="6">The sequence shown here is derived from an EMBL/GenBank/DDBJ whole genome shotgun (WGS) entry which is preliminary data.</text>
</comment>
<feature type="transmembrane region" description="Helical" evidence="5">
    <location>
        <begin position="346"/>
        <end position="369"/>
    </location>
</feature>
<dbReference type="STRING" id="1210086.GCA_001613105_00381"/>
<evidence type="ECO:0000313" key="7">
    <source>
        <dbReference type="Proteomes" id="UP000254869"/>
    </source>
</evidence>
<feature type="transmembrane region" description="Helical" evidence="5">
    <location>
        <begin position="171"/>
        <end position="191"/>
    </location>
</feature>
<keyword evidence="7" id="KW-1185">Reference proteome</keyword>
<dbReference type="PANTHER" id="PTHR47704:SF1">
    <property type="entry name" value="POTASSIUM TRANSPORTER KIMA"/>
    <property type="match status" value="1"/>
</dbReference>
<keyword evidence="2 5" id="KW-0812">Transmembrane</keyword>
<dbReference type="GO" id="GO:0022857">
    <property type="term" value="F:transmembrane transporter activity"/>
    <property type="evidence" value="ECO:0007669"/>
    <property type="project" value="InterPro"/>
</dbReference>
<dbReference type="GO" id="GO:0016020">
    <property type="term" value="C:membrane"/>
    <property type="evidence" value="ECO:0007669"/>
    <property type="project" value="UniProtKB-SubCell"/>
</dbReference>
<dbReference type="AlphaFoldDB" id="A0A370IEI6"/>
<evidence type="ECO:0000256" key="3">
    <source>
        <dbReference type="ARBA" id="ARBA00022989"/>
    </source>
</evidence>
<evidence type="ECO:0000313" key="6">
    <source>
        <dbReference type="EMBL" id="RDI68990.1"/>
    </source>
</evidence>
<dbReference type="Gene3D" id="1.20.1740.10">
    <property type="entry name" value="Amino acid/polyamine transporter I"/>
    <property type="match status" value="1"/>
</dbReference>
<dbReference type="PANTHER" id="PTHR47704">
    <property type="entry name" value="POTASSIUM TRANSPORTER KIMA"/>
    <property type="match status" value="1"/>
</dbReference>
<feature type="transmembrane region" description="Helical" evidence="5">
    <location>
        <begin position="431"/>
        <end position="447"/>
    </location>
</feature>
<feature type="transmembrane region" description="Helical" evidence="5">
    <location>
        <begin position="211"/>
        <end position="234"/>
    </location>
</feature>
<dbReference type="Proteomes" id="UP000254869">
    <property type="component" value="Unassembled WGS sequence"/>
</dbReference>
<proteinExistence type="predicted"/>
<evidence type="ECO:0000256" key="5">
    <source>
        <dbReference type="SAM" id="Phobius"/>
    </source>
</evidence>
<feature type="transmembrane region" description="Helical" evidence="5">
    <location>
        <begin position="375"/>
        <end position="395"/>
    </location>
</feature>
<feature type="transmembrane region" description="Helical" evidence="5">
    <location>
        <begin position="297"/>
        <end position="325"/>
    </location>
</feature>
<reference evidence="6 7" key="1">
    <citation type="submission" date="2018-07" db="EMBL/GenBank/DDBJ databases">
        <title>Genomic Encyclopedia of Type Strains, Phase IV (KMG-IV): sequencing the most valuable type-strain genomes for metagenomic binning, comparative biology and taxonomic classification.</title>
        <authorList>
            <person name="Goeker M."/>
        </authorList>
    </citation>
    <scope>NUCLEOTIDE SEQUENCE [LARGE SCALE GENOMIC DNA]</scope>
    <source>
        <strain evidence="6 7">DSM 44290</strain>
    </source>
</reference>
<dbReference type="InterPro" id="IPR053153">
    <property type="entry name" value="APC_K+_Transporter"/>
</dbReference>
<dbReference type="InterPro" id="IPR002293">
    <property type="entry name" value="AA/rel_permease1"/>
</dbReference>
<keyword evidence="4 5" id="KW-0472">Membrane</keyword>
<name>A0A370IEI6_9NOCA</name>
<keyword evidence="3 5" id="KW-1133">Transmembrane helix</keyword>
<protein>
    <submittedName>
        <fullName evidence="6">Amino acid transporter</fullName>
    </submittedName>
</protein>
<feature type="transmembrane region" description="Helical" evidence="5">
    <location>
        <begin position="109"/>
        <end position="134"/>
    </location>
</feature>
<feature type="transmembrane region" description="Helical" evidence="5">
    <location>
        <begin position="21"/>
        <end position="43"/>
    </location>
</feature>
<gene>
    <name evidence="6" type="ORF">DFR76_101527</name>
</gene>
<feature type="transmembrane region" description="Helical" evidence="5">
    <location>
        <begin position="63"/>
        <end position="82"/>
    </location>
</feature>
<evidence type="ECO:0000256" key="2">
    <source>
        <dbReference type="ARBA" id="ARBA00022692"/>
    </source>
</evidence>
<feature type="transmembrane region" description="Helical" evidence="5">
    <location>
        <begin position="254"/>
        <end position="277"/>
    </location>
</feature>
<dbReference type="Pfam" id="PF13520">
    <property type="entry name" value="AA_permease_2"/>
    <property type="match status" value="1"/>
</dbReference>
<organism evidence="6 7">
    <name type="scientific">Nocardia pseudobrasiliensis</name>
    <dbReference type="NCBI Taxonomy" id="45979"/>
    <lineage>
        <taxon>Bacteria</taxon>
        <taxon>Bacillati</taxon>
        <taxon>Actinomycetota</taxon>
        <taxon>Actinomycetes</taxon>
        <taxon>Mycobacteriales</taxon>
        <taxon>Nocardiaceae</taxon>
        <taxon>Nocardia</taxon>
    </lineage>
</organism>
<feature type="transmembrane region" description="Helical" evidence="5">
    <location>
        <begin position="407"/>
        <end position="425"/>
    </location>
</feature>
<dbReference type="EMBL" id="QQBC01000001">
    <property type="protein sequence ID" value="RDI68990.1"/>
    <property type="molecule type" value="Genomic_DNA"/>
</dbReference>
<sequence>MDTAAQRDLIPDRRERRRQSAAHRFTALGGVAALSLNALSSLAYGPEAMVAVLVTVGASGLDYTLPVAIAVTVLLLVVVWSLRRAIGVFPDGGGSYAIARREFGRGPGLIAAAAAVLDQVLTVALGLAVGTAVLGSVFPIVADHRLVTALIALAALTALNLFGIAESAAVLLVPTVLYIGVIAAIVVAGLLRGEPVAEIGTPADLHDLPGVIGPWVLLRALAAGGSTLTGLEVVADHAPDFRPPAARRARRTELMLGLLLAVLLLGIAKDIAAHQVFPRDGVTILAQLAAAACGTGILFHAAGLVIAGTLGLAANTGFAGLPRLLSRLARDRRMPYLFALRAERPVFRYAVAALAILAALALACSNARVELLLPIYAIAVFVGFTVTQLGSVRHWVDEHGPRWRWKVLLAGLGAIATGGGAIVLFLAEFASTTWVLLIVAPALMLLFDRTEHYYREVANHLGLGTEIPVPQLDSAKKTIVVVPIAAVSWLTRRALEAARRMGDEVHPIAVDVDAELTASLRERWRAWNPGVELRVLDSPCERLVEPIAEYADSLSSADTMVIVLLPRIESRRRRYRLLHNQRAPLIMSTLTGRTDAIAATITFHVD</sequence>
<evidence type="ECO:0000256" key="4">
    <source>
        <dbReference type="ARBA" id="ARBA00023136"/>
    </source>
</evidence>
<accession>A0A370IEI6</accession>
<dbReference type="RefSeq" id="WP_067990819.1">
    <property type="nucleotide sequence ID" value="NZ_QQBC01000001.1"/>
</dbReference>